<accession>A0A5C3NU14</accession>
<evidence type="ECO:0000256" key="1">
    <source>
        <dbReference type="SAM" id="MobiDB-lite"/>
    </source>
</evidence>
<protein>
    <submittedName>
        <fullName evidence="2">Uncharacterized protein</fullName>
    </submittedName>
</protein>
<keyword evidence="3" id="KW-1185">Reference proteome</keyword>
<evidence type="ECO:0000313" key="3">
    <source>
        <dbReference type="Proteomes" id="UP000308197"/>
    </source>
</evidence>
<feature type="compositionally biased region" description="Low complexity" evidence="1">
    <location>
        <begin position="68"/>
        <end position="83"/>
    </location>
</feature>
<feature type="compositionally biased region" description="Low complexity" evidence="1">
    <location>
        <begin position="98"/>
        <end position="112"/>
    </location>
</feature>
<dbReference type="Proteomes" id="UP000308197">
    <property type="component" value="Unassembled WGS sequence"/>
</dbReference>
<proteinExistence type="predicted"/>
<sequence length="172" mass="17791">MTAPDPSDGIETAPPPAVSSLRSRFEKLAADSSPASSSSLKPPPAGNTHLAVPPSPRLRTAHERESSDSSIHSLHSASSSSDLKATAKRPPPPPPVRPSSRAPSPANPRGSPLLRPVADASPSLVDHDISAEPTSPALKPSLLARRPPPPPPPHDHPAQRPPGVSSLIKQFG</sequence>
<name>A0A5C3NU14_9APHY</name>
<gene>
    <name evidence="2" type="ORF">K466DRAFT_368117</name>
</gene>
<dbReference type="AlphaFoldDB" id="A0A5C3NU14"/>
<evidence type="ECO:0000313" key="2">
    <source>
        <dbReference type="EMBL" id="TFK80731.1"/>
    </source>
</evidence>
<dbReference type="EMBL" id="ML211717">
    <property type="protein sequence ID" value="TFK80731.1"/>
    <property type="molecule type" value="Genomic_DNA"/>
</dbReference>
<feature type="region of interest" description="Disordered" evidence="1">
    <location>
        <begin position="1"/>
        <end position="172"/>
    </location>
</feature>
<reference evidence="2 3" key="1">
    <citation type="journal article" date="2019" name="Nat. Ecol. Evol.">
        <title>Megaphylogeny resolves global patterns of mushroom evolution.</title>
        <authorList>
            <person name="Varga T."/>
            <person name="Krizsan K."/>
            <person name="Foldi C."/>
            <person name="Dima B."/>
            <person name="Sanchez-Garcia M."/>
            <person name="Sanchez-Ramirez S."/>
            <person name="Szollosi G.J."/>
            <person name="Szarkandi J.G."/>
            <person name="Papp V."/>
            <person name="Albert L."/>
            <person name="Andreopoulos W."/>
            <person name="Angelini C."/>
            <person name="Antonin V."/>
            <person name="Barry K.W."/>
            <person name="Bougher N.L."/>
            <person name="Buchanan P."/>
            <person name="Buyck B."/>
            <person name="Bense V."/>
            <person name="Catcheside P."/>
            <person name="Chovatia M."/>
            <person name="Cooper J."/>
            <person name="Damon W."/>
            <person name="Desjardin D."/>
            <person name="Finy P."/>
            <person name="Geml J."/>
            <person name="Haridas S."/>
            <person name="Hughes K."/>
            <person name="Justo A."/>
            <person name="Karasinski D."/>
            <person name="Kautmanova I."/>
            <person name="Kiss B."/>
            <person name="Kocsube S."/>
            <person name="Kotiranta H."/>
            <person name="LaButti K.M."/>
            <person name="Lechner B.E."/>
            <person name="Liimatainen K."/>
            <person name="Lipzen A."/>
            <person name="Lukacs Z."/>
            <person name="Mihaltcheva S."/>
            <person name="Morgado L.N."/>
            <person name="Niskanen T."/>
            <person name="Noordeloos M.E."/>
            <person name="Ohm R.A."/>
            <person name="Ortiz-Santana B."/>
            <person name="Ovrebo C."/>
            <person name="Racz N."/>
            <person name="Riley R."/>
            <person name="Savchenko A."/>
            <person name="Shiryaev A."/>
            <person name="Soop K."/>
            <person name="Spirin V."/>
            <person name="Szebenyi C."/>
            <person name="Tomsovsky M."/>
            <person name="Tulloss R.E."/>
            <person name="Uehling J."/>
            <person name="Grigoriev I.V."/>
            <person name="Vagvolgyi C."/>
            <person name="Papp T."/>
            <person name="Martin F.M."/>
            <person name="Miettinen O."/>
            <person name="Hibbett D.S."/>
            <person name="Nagy L.G."/>
        </authorList>
    </citation>
    <scope>NUCLEOTIDE SEQUENCE [LARGE SCALE GENOMIC DNA]</scope>
    <source>
        <strain evidence="2 3">HHB13444</strain>
    </source>
</reference>
<feature type="compositionally biased region" description="Low complexity" evidence="1">
    <location>
        <begin position="136"/>
        <end position="145"/>
    </location>
</feature>
<dbReference type="InParanoid" id="A0A5C3NU14"/>
<feature type="compositionally biased region" description="Low complexity" evidence="1">
    <location>
        <begin position="30"/>
        <end position="40"/>
    </location>
</feature>
<organism evidence="2 3">
    <name type="scientific">Polyporus arcularius HHB13444</name>
    <dbReference type="NCBI Taxonomy" id="1314778"/>
    <lineage>
        <taxon>Eukaryota</taxon>
        <taxon>Fungi</taxon>
        <taxon>Dikarya</taxon>
        <taxon>Basidiomycota</taxon>
        <taxon>Agaricomycotina</taxon>
        <taxon>Agaricomycetes</taxon>
        <taxon>Polyporales</taxon>
        <taxon>Polyporaceae</taxon>
        <taxon>Polyporus</taxon>
    </lineage>
</organism>